<dbReference type="OrthoDB" id="2289105at2759"/>
<proteinExistence type="predicted"/>
<dbReference type="EMBL" id="JAEPRD010000026">
    <property type="protein sequence ID" value="KAG2207221.1"/>
    <property type="molecule type" value="Genomic_DNA"/>
</dbReference>
<evidence type="ECO:0000313" key="1">
    <source>
        <dbReference type="EMBL" id="KAG2207221.1"/>
    </source>
</evidence>
<organism evidence="1 2">
    <name type="scientific">Mucor saturninus</name>
    <dbReference type="NCBI Taxonomy" id="64648"/>
    <lineage>
        <taxon>Eukaryota</taxon>
        <taxon>Fungi</taxon>
        <taxon>Fungi incertae sedis</taxon>
        <taxon>Mucoromycota</taxon>
        <taxon>Mucoromycotina</taxon>
        <taxon>Mucoromycetes</taxon>
        <taxon>Mucorales</taxon>
        <taxon>Mucorineae</taxon>
        <taxon>Mucoraceae</taxon>
        <taxon>Mucor</taxon>
    </lineage>
</organism>
<keyword evidence="2" id="KW-1185">Reference proteome</keyword>
<dbReference type="AlphaFoldDB" id="A0A8H7R9S9"/>
<gene>
    <name evidence="1" type="ORF">INT47_012274</name>
</gene>
<comment type="caution">
    <text evidence="1">The sequence shown here is derived from an EMBL/GenBank/DDBJ whole genome shotgun (WGS) entry which is preliminary data.</text>
</comment>
<protein>
    <submittedName>
        <fullName evidence="1">Uncharacterized protein</fullName>
    </submittedName>
</protein>
<sequence length="588" mass="67926">MRIDTVSVIIYEVSNTTPTTPLASISVIEGSNRYAFDPPSTSTERPNMPKIRKGELEVLNQLFVFGTQYCVSDPLCKAEYNKYREQQINSVSLCSLGLLDDLILLLRKVPYDDFLYQVWNWKVGPEIDDHGKNFLIVCVYILSTFYLVQRTPPMHVMVHERSFFYESILPGLLALSEIAKFIKFKWYEAKYKATKGLYLKDGNYDGRFTLPEKYIDALAREMSKLDTLQNSLVSMFVGGKHTTVAKHIACLPGMLHRYNTLVTKYVLRSDNLPEDYLLLLLKDFLPQTRLGTKLISNALYTSLPDPISTSPIILRNHYRDYWQKFCDDQRAHHATTGKNVLLRACRPSTSVPDPILYLPINNSARSRLVRWRLGRFTAMERNECTCAGFGQIITRDHFLTFRALDADLINSLPVSPPGVNRIDFALNSLPTKKHHRPPAFWPKLLISLLWIIDTLCHPLSNIPEDPDPVIIKVPNNMEMVVVESSRYQIERNYYCGMAEEHTRYIIEDSMKILECNVASLRKEACHFENASLETFKKFSAYGVQIIKTQVTLTKTRIHDKQRWKNIEMRSAQISRTWDDRLLLLEYLD</sequence>
<dbReference type="Proteomes" id="UP000603453">
    <property type="component" value="Unassembled WGS sequence"/>
</dbReference>
<accession>A0A8H7R9S9</accession>
<reference evidence="1" key="1">
    <citation type="submission" date="2020-12" db="EMBL/GenBank/DDBJ databases">
        <title>Metabolic potential, ecology and presence of endohyphal bacteria is reflected in genomic diversity of Mucoromycotina.</title>
        <authorList>
            <person name="Muszewska A."/>
            <person name="Okrasinska A."/>
            <person name="Steczkiewicz K."/>
            <person name="Drgas O."/>
            <person name="Orlowska M."/>
            <person name="Perlinska-Lenart U."/>
            <person name="Aleksandrzak-Piekarczyk T."/>
            <person name="Szatraj K."/>
            <person name="Zielenkiewicz U."/>
            <person name="Pilsyk S."/>
            <person name="Malc E."/>
            <person name="Mieczkowski P."/>
            <person name="Kruszewska J.S."/>
            <person name="Biernat P."/>
            <person name="Pawlowska J."/>
        </authorList>
    </citation>
    <scope>NUCLEOTIDE SEQUENCE</scope>
    <source>
        <strain evidence="1">WA0000017839</strain>
    </source>
</reference>
<evidence type="ECO:0000313" key="2">
    <source>
        <dbReference type="Proteomes" id="UP000603453"/>
    </source>
</evidence>
<name>A0A8H7R9S9_9FUNG</name>